<protein>
    <submittedName>
        <fullName evidence="2">Uncharacterized protein</fullName>
    </submittedName>
</protein>
<organism evidence="2 3">
    <name type="scientific">Salinisphaera japonica YTM-1</name>
    <dbReference type="NCBI Taxonomy" id="1209778"/>
    <lineage>
        <taxon>Bacteria</taxon>
        <taxon>Pseudomonadati</taxon>
        <taxon>Pseudomonadota</taxon>
        <taxon>Gammaproteobacteria</taxon>
        <taxon>Salinisphaerales</taxon>
        <taxon>Salinisphaeraceae</taxon>
        <taxon>Salinisphaera</taxon>
    </lineage>
</organism>
<feature type="region of interest" description="Disordered" evidence="1">
    <location>
        <begin position="1"/>
        <end position="86"/>
    </location>
</feature>
<proteinExistence type="predicted"/>
<sequence>MNNANRTPANDHSADPAARNLARDVDAYNRTSEPDDSSSAIDGRQPATVERQRTLEQQRATQKLSQDVRNYNRSGGASSQSYDDGE</sequence>
<gene>
    <name evidence="2" type="ORF">SAJA_03345</name>
</gene>
<name>A0A423PZR6_9GAMM</name>
<feature type="compositionally biased region" description="Polar residues" evidence="1">
    <location>
        <begin position="1"/>
        <end position="10"/>
    </location>
</feature>
<reference evidence="2 3" key="1">
    <citation type="submission" date="2013-10" db="EMBL/GenBank/DDBJ databases">
        <title>Salinisphaera japonica YTM-1 Genome Sequencing.</title>
        <authorList>
            <person name="Lai Q."/>
            <person name="Li C."/>
            <person name="Shao Z."/>
        </authorList>
    </citation>
    <scope>NUCLEOTIDE SEQUENCE [LARGE SCALE GENOMIC DNA]</scope>
    <source>
        <strain evidence="2 3">YTM-1</strain>
    </source>
</reference>
<evidence type="ECO:0000313" key="2">
    <source>
        <dbReference type="EMBL" id="ROO31179.1"/>
    </source>
</evidence>
<keyword evidence="3" id="KW-1185">Reference proteome</keyword>
<dbReference type="AlphaFoldDB" id="A0A423PZR6"/>
<accession>A0A423PZR6</accession>
<dbReference type="EMBL" id="AYKG01000007">
    <property type="protein sequence ID" value="ROO31179.1"/>
    <property type="molecule type" value="Genomic_DNA"/>
</dbReference>
<evidence type="ECO:0000313" key="3">
    <source>
        <dbReference type="Proteomes" id="UP000285310"/>
    </source>
</evidence>
<evidence type="ECO:0000256" key="1">
    <source>
        <dbReference type="SAM" id="MobiDB-lite"/>
    </source>
</evidence>
<dbReference type="InParanoid" id="A0A423PZR6"/>
<dbReference type="Proteomes" id="UP000285310">
    <property type="component" value="Unassembled WGS sequence"/>
</dbReference>
<feature type="compositionally biased region" description="Polar residues" evidence="1">
    <location>
        <begin position="57"/>
        <end position="86"/>
    </location>
</feature>
<comment type="caution">
    <text evidence="2">The sequence shown here is derived from an EMBL/GenBank/DDBJ whole genome shotgun (WGS) entry which is preliminary data.</text>
</comment>